<dbReference type="Pfam" id="PF08241">
    <property type="entry name" value="Methyltransf_11"/>
    <property type="match status" value="1"/>
</dbReference>
<dbReference type="CDD" id="cd02440">
    <property type="entry name" value="AdoMet_MTases"/>
    <property type="match status" value="1"/>
</dbReference>
<dbReference type="Gene3D" id="3.40.50.150">
    <property type="entry name" value="Vaccinia Virus protein VP39"/>
    <property type="match status" value="1"/>
</dbReference>
<dbReference type="SUPFAM" id="SSF53335">
    <property type="entry name" value="S-adenosyl-L-methionine-dependent methyltransferases"/>
    <property type="match status" value="1"/>
</dbReference>
<evidence type="ECO:0000313" key="1">
    <source>
        <dbReference type="EMBL" id="ASO21509.1"/>
    </source>
</evidence>
<dbReference type="Proteomes" id="UP000204221">
    <property type="component" value="Chromosome"/>
</dbReference>
<dbReference type="AlphaFoldDB" id="A0A221W7G5"/>
<dbReference type="OrthoDB" id="9810615at2"/>
<keyword evidence="2" id="KW-1185">Reference proteome</keyword>
<proteinExistence type="predicted"/>
<sequence length="260" mass="28265">MAKDRAADADSVLRRLYEAGDEDARMAAAQNEVEWRRTGEVPRRWLPDPPARLLDVGGASGRYTEWLIRLGYEVSIVDLVARHVDQARARGISAKIGDARDLTHAADSVDVVLLMGPLYHLPSAADRARALSEAVRVCRGGGQIIVAAMSRWAKPAVRAARGGLHDVEIRRHLAAILRTGRDVAGSDFDRVSYNHDPGELVTELETAGLRDVEILGVEGPLGAAARVDTRLNDYALRTARIAESLAPHLSIHLLGRGRAD</sequence>
<reference evidence="1 2" key="1">
    <citation type="submission" date="2017-07" db="EMBL/GenBank/DDBJ databases">
        <title>Complete genome sequence of Actinoalloteichus hoggarensis DSM 45943, type strain of Actinoalloteichus hoggarensis.</title>
        <authorList>
            <person name="Ruckert C."/>
            <person name="Nouioui I."/>
            <person name="Willmese J."/>
            <person name="van Wezel G."/>
            <person name="Klenk H.-P."/>
            <person name="Kalinowski J."/>
            <person name="Zotchev S.B."/>
        </authorList>
    </citation>
    <scope>NUCLEOTIDE SEQUENCE [LARGE SCALE GENOMIC DNA]</scope>
    <source>
        <strain evidence="1 2">DSM 45943</strain>
    </source>
</reference>
<evidence type="ECO:0000313" key="2">
    <source>
        <dbReference type="Proteomes" id="UP000204221"/>
    </source>
</evidence>
<dbReference type="EMBL" id="CP022521">
    <property type="protein sequence ID" value="ASO21509.1"/>
    <property type="molecule type" value="Genomic_DNA"/>
</dbReference>
<dbReference type="GO" id="GO:0008757">
    <property type="term" value="F:S-adenosylmethionine-dependent methyltransferase activity"/>
    <property type="evidence" value="ECO:0007669"/>
    <property type="project" value="InterPro"/>
</dbReference>
<gene>
    <name evidence="1" type="ORF">AHOG_19435</name>
</gene>
<dbReference type="KEGG" id="ahg:AHOG_19435"/>
<dbReference type="InterPro" id="IPR029063">
    <property type="entry name" value="SAM-dependent_MTases_sf"/>
</dbReference>
<dbReference type="RefSeq" id="WP_157736925.1">
    <property type="nucleotide sequence ID" value="NZ_CP022521.1"/>
</dbReference>
<organism evidence="1 2">
    <name type="scientific">Actinoalloteichus hoggarensis</name>
    <dbReference type="NCBI Taxonomy" id="1470176"/>
    <lineage>
        <taxon>Bacteria</taxon>
        <taxon>Bacillati</taxon>
        <taxon>Actinomycetota</taxon>
        <taxon>Actinomycetes</taxon>
        <taxon>Pseudonocardiales</taxon>
        <taxon>Pseudonocardiaceae</taxon>
        <taxon>Actinoalloteichus</taxon>
    </lineage>
</organism>
<dbReference type="InterPro" id="IPR013216">
    <property type="entry name" value="Methyltransf_11"/>
</dbReference>
<protein>
    <submittedName>
        <fullName evidence="1">Uncharacterized protein</fullName>
    </submittedName>
</protein>
<name>A0A221W7G5_9PSEU</name>
<accession>A0A221W7G5</accession>